<dbReference type="AlphaFoldDB" id="W2CKC5"/>
<feature type="domain" description="PNPLA" evidence="6">
    <location>
        <begin position="19"/>
        <end position="177"/>
    </location>
</feature>
<reference evidence="7 8" key="1">
    <citation type="submission" date="2013-11" db="EMBL/GenBank/DDBJ databases">
        <title>Single cell genomics of uncultured Tannerella BU063 (oral taxon 286).</title>
        <authorList>
            <person name="Beall C.J."/>
            <person name="Campbell A.G."/>
            <person name="Griffen A.L."/>
            <person name="Podar M."/>
            <person name="Leys E.J."/>
        </authorList>
    </citation>
    <scope>NUCLEOTIDE SEQUENCE [LARGE SCALE GENOMIC DNA]</scope>
    <source>
        <strain evidence="7">Cell 6/7/9</strain>
    </source>
</reference>
<keyword evidence="8" id="KW-1185">Reference proteome</keyword>
<dbReference type="Proteomes" id="UP000018874">
    <property type="component" value="Unassembled WGS sequence"/>
</dbReference>
<dbReference type="PANTHER" id="PTHR14226">
    <property type="entry name" value="NEUROPATHY TARGET ESTERASE/SWISS CHEESE D.MELANOGASTER"/>
    <property type="match status" value="1"/>
</dbReference>
<evidence type="ECO:0000256" key="2">
    <source>
        <dbReference type="ARBA" id="ARBA00022963"/>
    </source>
</evidence>
<accession>W2CKC5</accession>
<gene>
    <name evidence="7" type="ORF">T231_16145</name>
</gene>
<dbReference type="SUPFAM" id="SSF52151">
    <property type="entry name" value="FabD/lysophospholipase-like"/>
    <property type="match status" value="1"/>
</dbReference>
<protein>
    <submittedName>
        <fullName evidence="7">Phospholipase</fullName>
    </submittedName>
</protein>
<dbReference type="Gene3D" id="3.40.1090.10">
    <property type="entry name" value="Cytosolic phospholipase A2 catalytic domain"/>
    <property type="match status" value="2"/>
</dbReference>
<keyword evidence="1 4" id="KW-0378">Hydrolase</keyword>
<keyword evidence="2 4" id="KW-0442">Lipid degradation</keyword>
<dbReference type="InterPro" id="IPR016035">
    <property type="entry name" value="Acyl_Trfase/lysoPLipase"/>
</dbReference>
<dbReference type="PATRIC" id="fig|1411021.3.peg.2222"/>
<feature type="region of interest" description="Disordered" evidence="5">
    <location>
        <begin position="269"/>
        <end position="303"/>
    </location>
</feature>
<evidence type="ECO:0000256" key="5">
    <source>
        <dbReference type="SAM" id="MobiDB-lite"/>
    </source>
</evidence>
<sequence>MNFPLLKWIEPRKPYRLGLALSGGGAKGLAYVGVFKFLEERGIRPDVIVGTSAGAIAAVLWADGHTSDEIREMFAGREFSEFARVQVPTTGLFDSRGVSEFLKRNLRAKTFEELRIPTIVMATDLDNGCGHRFSSGPIVEAVRASCSIPIIFSPVVIDGVHYVDGGLFHNFPVSIIRDSCEMVIGVNVNPYTARKYSKNIYSIGERSFHYMFRANTVEDRRLCDLLIETEEFGHYKLFDLKNIDHIARVGYVTAVRAYNRLARTADKNNKLLRAYPPPKRTAPKSAAPKRQAAGEVGRPRQRP</sequence>
<feature type="short sequence motif" description="GXSXG" evidence="4">
    <location>
        <begin position="50"/>
        <end position="54"/>
    </location>
</feature>
<feature type="active site" description="Proton acceptor" evidence="4">
    <location>
        <position position="164"/>
    </location>
</feature>
<feature type="short sequence motif" description="DGA/G" evidence="4">
    <location>
        <begin position="164"/>
        <end position="166"/>
    </location>
</feature>
<dbReference type="EMBL" id="AYYD01001276">
    <property type="protein sequence ID" value="ETK07664.1"/>
    <property type="molecule type" value="Genomic_DNA"/>
</dbReference>
<evidence type="ECO:0000313" key="7">
    <source>
        <dbReference type="EMBL" id="ETK07664.1"/>
    </source>
</evidence>
<dbReference type="InterPro" id="IPR050301">
    <property type="entry name" value="NTE"/>
</dbReference>
<dbReference type="PANTHER" id="PTHR14226:SF78">
    <property type="entry name" value="SLR0060 PROTEIN"/>
    <property type="match status" value="1"/>
</dbReference>
<dbReference type="PROSITE" id="PS51635">
    <property type="entry name" value="PNPLA"/>
    <property type="match status" value="1"/>
</dbReference>
<evidence type="ECO:0000256" key="4">
    <source>
        <dbReference type="PROSITE-ProRule" id="PRU01161"/>
    </source>
</evidence>
<dbReference type="GO" id="GO:0016787">
    <property type="term" value="F:hydrolase activity"/>
    <property type="evidence" value="ECO:0007669"/>
    <property type="project" value="UniProtKB-UniRule"/>
</dbReference>
<evidence type="ECO:0000256" key="1">
    <source>
        <dbReference type="ARBA" id="ARBA00022801"/>
    </source>
</evidence>
<evidence type="ECO:0000313" key="8">
    <source>
        <dbReference type="Proteomes" id="UP000018874"/>
    </source>
</evidence>
<dbReference type="CDD" id="cd07205">
    <property type="entry name" value="Pat_PNPLA6_PNPLA7_NTE1_like"/>
    <property type="match status" value="1"/>
</dbReference>
<organism evidence="7 8">
    <name type="scientific">Tannerella sp. oral taxon BU063 isolate Cell 6/7/9</name>
    <dbReference type="NCBI Taxonomy" id="1411021"/>
    <lineage>
        <taxon>Bacteria</taxon>
        <taxon>Pseudomonadati</taxon>
        <taxon>Bacteroidota</taxon>
        <taxon>Bacteroidia</taxon>
        <taxon>Bacteroidales</taxon>
        <taxon>Tannerellaceae</taxon>
        <taxon>Tannerella</taxon>
    </lineage>
</organism>
<dbReference type="InterPro" id="IPR002641">
    <property type="entry name" value="PNPLA_dom"/>
</dbReference>
<evidence type="ECO:0000259" key="6">
    <source>
        <dbReference type="PROSITE" id="PS51635"/>
    </source>
</evidence>
<name>W2CKC5_9BACT</name>
<feature type="short sequence motif" description="GXGXXG" evidence="4">
    <location>
        <begin position="23"/>
        <end position="28"/>
    </location>
</feature>
<dbReference type="Pfam" id="PF01734">
    <property type="entry name" value="Patatin"/>
    <property type="match status" value="1"/>
</dbReference>
<evidence type="ECO:0000256" key="3">
    <source>
        <dbReference type="ARBA" id="ARBA00023098"/>
    </source>
</evidence>
<comment type="caution">
    <text evidence="7">The sequence shown here is derived from an EMBL/GenBank/DDBJ whole genome shotgun (WGS) entry which is preliminary data.</text>
</comment>
<dbReference type="GO" id="GO:0016042">
    <property type="term" value="P:lipid catabolic process"/>
    <property type="evidence" value="ECO:0007669"/>
    <property type="project" value="UniProtKB-UniRule"/>
</dbReference>
<feature type="active site" description="Nucleophile" evidence="4">
    <location>
        <position position="52"/>
    </location>
</feature>
<keyword evidence="3 4" id="KW-0443">Lipid metabolism</keyword>
<proteinExistence type="predicted"/>